<organism evidence="2 3">
    <name type="scientific">Jaapia argillacea MUCL 33604</name>
    <dbReference type="NCBI Taxonomy" id="933084"/>
    <lineage>
        <taxon>Eukaryota</taxon>
        <taxon>Fungi</taxon>
        <taxon>Dikarya</taxon>
        <taxon>Basidiomycota</taxon>
        <taxon>Agaricomycotina</taxon>
        <taxon>Agaricomycetes</taxon>
        <taxon>Agaricomycetidae</taxon>
        <taxon>Jaapiales</taxon>
        <taxon>Jaapiaceae</taxon>
        <taxon>Jaapia</taxon>
    </lineage>
</organism>
<dbReference type="InterPro" id="IPR040151">
    <property type="entry name" value="Gfd2/YDR514C-like"/>
</dbReference>
<evidence type="ECO:0000313" key="3">
    <source>
        <dbReference type="Proteomes" id="UP000027265"/>
    </source>
</evidence>
<feature type="domain" description="Gfd2/YDR514C-like C-terminal" evidence="1">
    <location>
        <begin position="156"/>
        <end position="354"/>
    </location>
</feature>
<dbReference type="InParanoid" id="A0A067Q7E2"/>
<dbReference type="SUPFAM" id="SSF53098">
    <property type="entry name" value="Ribonuclease H-like"/>
    <property type="match status" value="1"/>
</dbReference>
<dbReference type="Proteomes" id="UP000027265">
    <property type="component" value="Unassembled WGS sequence"/>
</dbReference>
<dbReference type="InterPro" id="IPR048519">
    <property type="entry name" value="Gfd2/YDR514C-like_C"/>
</dbReference>
<dbReference type="EMBL" id="KL197710">
    <property type="protein sequence ID" value="KDQ62899.1"/>
    <property type="molecule type" value="Genomic_DNA"/>
</dbReference>
<name>A0A067Q7E2_9AGAM</name>
<evidence type="ECO:0000313" key="2">
    <source>
        <dbReference type="EMBL" id="KDQ62899.1"/>
    </source>
</evidence>
<accession>A0A067Q7E2</accession>
<dbReference type="GO" id="GO:0005634">
    <property type="term" value="C:nucleus"/>
    <property type="evidence" value="ECO:0007669"/>
    <property type="project" value="TreeGrafter"/>
</dbReference>
<keyword evidence="3" id="KW-1185">Reference proteome</keyword>
<dbReference type="STRING" id="933084.A0A067Q7E2"/>
<evidence type="ECO:0000259" key="1">
    <source>
        <dbReference type="Pfam" id="PF21762"/>
    </source>
</evidence>
<protein>
    <recommendedName>
        <fullName evidence="1">Gfd2/YDR514C-like C-terminal domain-containing protein</fullName>
    </recommendedName>
</protein>
<dbReference type="HOGENOM" id="CLU_031395_1_0_1"/>
<sequence length="490" mass="54825">MADFQLVDPRGWEYDLQSVYSAYLGHFQLYNIPWYERSWGVLFESFDDFLAFSWPVIAVTDAWTGKAHVVTRMTSIGAFLKMIKTRFGETLPNVENILKVSPFENNQRPLRTVSDWSSYKKIYATLPAVTQTAYRTRVRQGEPKAIKELWERKDRTFLAIDFEWSERNTSSCLEWGYAAVRCGHLEALGAWPPVPERNYRKGHYIVQEYVDKVQNRHQPTYPWQYEFGQSQVVGKAKLPQIIQAVISSLVSPDSESTPNNLVLVAHGISGDLNRLEEMKIKIPHNVLIIDTASYERELFNKGHRGVMEDAKTGKPRLPGSTLSLGSLIGSLGLEVSCTLHNSGNDAFLCLLALQMLLDPENTKIPPTMVGNGQGQMGMMVRAGSRSPVPPPMGTTMSMPMMTGYPYMLTPSPMGLSSSMSTPPPDGYFDDSTRGRKAKYASAYLPTPGSSRNSRKTTAMAVSDELGMKSQPVNSEALNRSLRNLTLAENL</sequence>
<proteinExistence type="predicted"/>
<dbReference type="AlphaFoldDB" id="A0A067Q7E2"/>
<dbReference type="PANTHER" id="PTHR28083">
    <property type="entry name" value="GOOD FOR FULL DBP5 ACTIVITY PROTEIN 2"/>
    <property type="match status" value="1"/>
</dbReference>
<gene>
    <name evidence="2" type="ORF">JAAARDRAFT_28870</name>
</gene>
<dbReference type="PANTHER" id="PTHR28083:SF1">
    <property type="entry name" value="GOOD FOR FULL DBP5 ACTIVITY PROTEIN 2"/>
    <property type="match status" value="1"/>
</dbReference>
<dbReference type="Pfam" id="PF21762">
    <property type="entry name" value="DEDDh_C"/>
    <property type="match status" value="1"/>
</dbReference>
<dbReference type="OrthoDB" id="5953249at2759"/>
<dbReference type="InterPro" id="IPR012337">
    <property type="entry name" value="RNaseH-like_sf"/>
</dbReference>
<reference evidence="3" key="1">
    <citation type="journal article" date="2014" name="Proc. Natl. Acad. Sci. U.S.A.">
        <title>Extensive sampling of basidiomycete genomes demonstrates inadequacy of the white-rot/brown-rot paradigm for wood decay fungi.</title>
        <authorList>
            <person name="Riley R."/>
            <person name="Salamov A.A."/>
            <person name="Brown D.W."/>
            <person name="Nagy L.G."/>
            <person name="Floudas D."/>
            <person name="Held B.W."/>
            <person name="Levasseur A."/>
            <person name="Lombard V."/>
            <person name="Morin E."/>
            <person name="Otillar R."/>
            <person name="Lindquist E.A."/>
            <person name="Sun H."/>
            <person name="LaButti K.M."/>
            <person name="Schmutz J."/>
            <person name="Jabbour D."/>
            <person name="Luo H."/>
            <person name="Baker S.E."/>
            <person name="Pisabarro A.G."/>
            <person name="Walton J.D."/>
            <person name="Blanchette R.A."/>
            <person name="Henrissat B."/>
            <person name="Martin F."/>
            <person name="Cullen D."/>
            <person name="Hibbett D.S."/>
            <person name="Grigoriev I.V."/>
        </authorList>
    </citation>
    <scope>NUCLEOTIDE SEQUENCE [LARGE SCALE GENOMIC DNA]</scope>
    <source>
        <strain evidence="3">MUCL 33604</strain>
    </source>
</reference>